<dbReference type="Proteomes" id="UP001255601">
    <property type="component" value="Unassembled WGS sequence"/>
</dbReference>
<gene>
    <name evidence="1" type="ORF">QE369_002362</name>
</gene>
<evidence type="ECO:0000313" key="2">
    <source>
        <dbReference type="Proteomes" id="UP001255601"/>
    </source>
</evidence>
<dbReference type="EMBL" id="JAVIZC010000003">
    <property type="protein sequence ID" value="MDR6102165.1"/>
    <property type="molecule type" value="Genomic_DNA"/>
</dbReference>
<name>A0AAJ2B9Q8_9HYPH</name>
<proteinExistence type="predicted"/>
<evidence type="ECO:0000313" key="1">
    <source>
        <dbReference type="EMBL" id="MDR6102165.1"/>
    </source>
</evidence>
<accession>A0AAJ2B9Q8</accession>
<reference evidence="1" key="1">
    <citation type="submission" date="2023-08" db="EMBL/GenBank/DDBJ databases">
        <title>Functional and genomic diversity of the sorghum phyllosphere microbiome.</title>
        <authorList>
            <person name="Shade A."/>
        </authorList>
    </citation>
    <scope>NUCLEOTIDE SEQUENCE</scope>
    <source>
        <strain evidence="1">SORGH_AS_0974</strain>
    </source>
</reference>
<organism evidence="1 2">
    <name type="scientific">Agrobacterium larrymoorei</name>
    <dbReference type="NCBI Taxonomy" id="160699"/>
    <lineage>
        <taxon>Bacteria</taxon>
        <taxon>Pseudomonadati</taxon>
        <taxon>Pseudomonadota</taxon>
        <taxon>Alphaproteobacteria</taxon>
        <taxon>Hyphomicrobiales</taxon>
        <taxon>Rhizobiaceae</taxon>
        <taxon>Rhizobium/Agrobacterium group</taxon>
        <taxon>Agrobacterium</taxon>
    </lineage>
</organism>
<sequence>MLPETMFAMERLARNNVAERKSGDRHRWETWPSTRLDHFGLFLWRVVQRLHNRDGLQKQ</sequence>
<dbReference type="AlphaFoldDB" id="A0AAJ2B9Q8"/>
<comment type="caution">
    <text evidence="1">The sequence shown here is derived from an EMBL/GenBank/DDBJ whole genome shotgun (WGS) entry which is preliminary data.</text>
</comment>
<protein>
    <submittedName>
        <fullName evidence="1">Uncharacterized protein</fullName>
    </submittedName>
</protein>